<proteinExistence type="predicted"/>
<sequence>MSLKIEAETKLESEPCVLTWGNKLFVGFENGSIKAFDTDLTPKESWTAHAVQPFALATDGDTLYSSSNDGGIRVWSMKGDQVTELSSTGADVGALHVYDRQLYAGDEDGNIIIYEKNEIKAQYNVLEEVKDLCFSPPFLFTVRDLYVTATEIKPEESKTRFMTRHTMEGRAPLQITGNRLLFMSRDGNSLRLHDASVDSTFKSLDEVKVSDMIVTSLSASGQYAWTGGWDGFVRRWKIAGDKLEAAGDINLGGCINSLYASAGDSAYVAVTGGRVVYLRAV</sequence>
<reference evidence="4" key="1">
    <citation type="submission" date="2016-07" db="EMBL/GenBank/DDBJ databases">
        <authorList>
            <person name="Bretaudeau A."/>
        </authorList>
    </citation>
    <scope>NUCLEOTIDE SEQUENCE</scope>
    <source>
        <strain evidence="4">Rice</strain>
        <tissue evidence="4">Whole body</tissue>
    </source>
</reference>
<evidence type="ECO:0000313" key="4">
    <source>
        <dbReference type="EMBL" id="SOQ40659.1"/>
    </source>
</evidence>
<dbReference type="EMBL" id="ODYU01002761">
    <property type="protein sequence ID" value="SOQ40659.1"/>
    <property type="molecule type" value="Genomic_DNA"/>
</dbReference>
<dbReference type="InterPro" id="IPR015943">
    <property type="entry name" value="WD40/YVTN_repeat-like_dom_sf"/>
</dbReference>
<dbReference type="GO" id="GO:1990234">
    <property type="term" value="C:transferase complex"/>
    <property type="evidence" value="ECO:0007669"/>
    <property type="project" value="UniProtKB-ARBA"/>
</dbReference>
<dbReference type="PANTHER" id="PTHR22847">
    <property type="entry name" value="WD40 REPEAT PROTEIN"/>
    <property type="match status" value="1"/>
</dbReference>
<protein>
    <submittedName>
        <fullName evidence="4">SFRICE_000554</fullName>
    </submittedName>
</protein>
<organism evidence="4">
    <name type="scientific">Spodoptera frugiperda</name>
    <name type="common">Fall armyworm</name>
    <dbReference type="NCBI Taxonomy" id="7108"/>
    <lineage>
        <taxon>Eukaryota</taxon>
        <taxon>Metazoa</taxon>
        <taxon>Ecdysozoa</taxon>
        <taxon>Arthropoda</taxon>
        <taxon>Hexapoda</taxon>
        <taxon>Insecta</taxon>
        <taxon>Pterygota</taxon>
        <taxon>Neoptera</taxon>
        <taxon>Endopterygota</taxon>
        <taxon>Lepidoptera</taxon>
        <taxon>Glossata</taxon>
        <taxon>Ditrysia</taxon>
        <taxon>Noctuoidea</taxon>
        <taxon>Noctuidae</taxon>
        <taxon>Amphipyrinae</taxon>
        <taxon>Spodoptera</taxon>
    </lineage>
</organism>
<dbReference type="InterPro" id="IPR001680">
    <property type="entry name" value="WD40_rpt"/>
</dbReference>
<dbReference type="AlphaFoldDB" id="A0A2H1VIJ9"/>
<evidence type="ECO:0000256" key="1">
    <source>
        <dbReference type="ARBA" id="ARBA00022574"/>
    </source>
</evidence>
<dbReference type="PROSITE" id="PS50082">
    <property type="entry name" value="WD_REPEATS_2"/>
    <property type="match status" value="1"/>
</dbReference>
<dbReference type="InterPro" id="IPR011047">
    <property type="entry name" value="Quinoprotein_ADH-like_sf"/>
</dbReference>
<keyword evidence="1 3" id="KW-0853">WD repeat</keyword>
<dbReference type="Gene3D" id="2.130.10.10">
    <property type="entry name" value="YVTN repeat-like/Quinoprotein amine dehydrogenase"/>
    <property type="match status" value="1"/>
</dbReference>
<dbReference type="Pfam" id="PF00400">
    <property type="entry name" value="WD40"/>
    <property type="match status" value="1"/>
</dbReference>
<dbReference type="SMART" id="SM00320">
    <property type="entry name" value="WD40"/>
    <property type="match status" value="3"/>
</dbReference>
<dbReference type="PANTHER" id="PTHR22847:SF637">
    <property type="entry name" value="WD REPEAT DOMAIN 5B"/>
    <property type="match status" value="1"/>
</dbReference>
<accession>A0A2H1VIJ9</accession>
<gene>
    <name evidence="4" type="ORF">SFRICE_000554</name>
</gene>
<evidence type="ECO:0000256" key="3">
    <source>
        <dbReference type="PROSITE-ProRule" id="PRU00221"/>
    </source>
</evidence>
<dbReference type="SUPFAM" id="SSF50998">
    <property type="entry name" value="Quinoprotein alcohol dehydrogenase-like"/>
    <property type="match status" value="1"/>
</dbReference>
<keyword evidence="2" id="KW-0677">Repeat</keyword>
<evidence type="ECO:0000256" key="2">
    <source>
        <dbReference type="ARBA" id="ARBA00022737"/>
    </source>
</evidence>
<feature type="repeat" description="WD" evidence="3">
    <location>
        <begin position="51"/>
        <end position="85"/>
    </location>
</feature>
<name>A0A2H1VIJ9_SPOFR</name>